<dbReference type="Proteomes" id="UP000028341">
    <property type="component" value="Unassembled WGS sequence"/>
</dbReference>
<evidence type="ECO:0000313" key="2">
    <source>
        <dbReference type="Proteomes" id="UP000028341"/>
    </source>
</evidence>
<accession>A0A081XKJ7</accession>
<sequence>MTRVRDVPVHDPTRVRDVRVAAEAAGTRAGLGPHRTAVAAPAATEPATKLLQGLVLHSDGLPARWTPPGDPEPLTHAPAVVAVTLLRDAGSPARPPRDDTTVAVLAHARAGPAS</sequence>
<name>A0A081XKJ7_STRTO</name>
<comment type="caution">
    <text evidence="1">The sequence shown here is derived from an EMBL/GenBank/DDBJ whole genome shotgun (WGS) entry which is preliminary data.</text>
</comment>
<protein>
    <submittedName>
        <fullName evidence="1">Uncharacterized protein</fullName>
    </submittedName>
</protein>
<dbReference type="STRING" id="55952.BU52_26855"/>
<dbReference type="EMBL" id="JFCB01000030">
    <property type="protein sequence ID" value="KES04070.1"/>
    <property type="molecule type" value="Genomic_DNA"/>
</dbReference>
<gene>
    <name evidence="1" type="ORF">BU52_26855</name>
</gene>
<reference evidence="1 2" key="1">
    <citation type="submission" date="2014-02" db="EMBL/GenBank/DDBJ databases">
        <title>The genome announcement of Streptomyces toyocaensis NRRL15009.</title>
        <authorList>
            <person name="Hong H.-J."/>
            <person name="Kwun M.J."/>
        </authorList>
    </citation>
    <scope>NUCLEOTIDE SEQUENCE [LARGE SCALE GENOMIC DNA]</scope>
    <source>
        <strain evidence="1 2">NRRL 15009</strain>
    </source>
</reference>
<dbReference type="AlphaFoldDB" id="A0A081XKJ7"/>
<organism evidence="1 2">
    <name type="scientific">Streptomyces toyocaensis</name>
    <dbReference type="NCBI Taxonomy" id="55952"/>
    <lineage>
        <taxon>Bacteria</taxon>
        <taxon>Bacillati</taxon>
        <taxon>Actinomycetota</taxon>
        <taxon>Actinomycetes</taxon>
        <taxon>Kitasatosporales</taxon>
        <taxon>Streptomycetaceae</taxon>
        <taxon>Streptomyces</taxon>
    </lineage>
</organism>
<dbReference type="OrthoDB" id="479131at2"/>
<evidence type="ECO:0000313" key="1">
    <source>
        <dbReference type="EMBL" id="KES04070.1"/>
    </source>
</evidence>
<keyword evidence="2" id="KW-1185">Reference proteome</keyword>
<proteinExistence type="predicted"/>